<dbReference type="Pfam" id="PF01613">
    <property type="entry name" value="Flavin_Reduct"/>
    <property type="match status" value="1"/>
</dbReference>
<comment type="cofactor">
    <cofactor evidence="1">
        <name>FMN</name>
        <dbReference type="ChEBI" id="CHEBI:58210"/>
    </cofactor>
</comment>
<dbReference type="PANTHER" id="PTHR33798:SF5">
    <property type="entry name" value="FLAVIN REDUCTASE LIKE DOMAIN-CONTAINING PROTEIN"/>
    <property type="match status" value="1"/>
</dbReference>
<evidence type="ECO:0000256" key="4">
    <source>
        <dbReference type="ARBA" id="ARBA00038054"/>
    </source>
</evidence>
<evidence type="ECO:0000256" key="5">
    <source>
        <dbReference type="SAM" id="MobiDB-lite"/>
    </source>
</evidence>
<evidence type="ECO:0000256" key="3">
    <source>
        <dbReference type="ARBA" id="ARBA00022643"/>
    </source>
</evidence>
<keyword evidence="2" id="KW-0285">Flavoprotein</keyword>
<feature type="domain" description="Flavin reductase like" evidence="6">
    <location>
        <begin position="30"/>
        <end position="163"/>
    </location>
</feature>
<evidence type="ECO:0000256" key="2">
    <source>
        <dbReference type="ARBA" id="ARBA00022630"/>
    </source>
</evidence>
<dbReference type="HOGENOM" id="CLU_113721_0_0_6"/>
<dbReference type="PANTHER" id="PTHR33798">
    <property type="entry name" value="FLAVOPROTEIN OXYGENASE"/>
    <property type="match status" value="1"/>
</dbReference>
<dbReference type="InterPro" id="IPR002563">
    <property type="entry name" value="Flavin_Rdtase-like_dom"/>
</dbReference>
<dbReference type="GO" id="GO:0010181">
    <property type="term" value="F:FMN binding"/>
    <property type="evidence" value="ECO:0007669"/>
    <property type="project" value="InterPro"/>
</dbReference>
<comment type="similarity">
    <text evidence="4">Belongs to the flavoredoxin family.</text>
</comment>
<evidence type="ECO:0000256" key="1">
    <source>
        <dbReference type="ARBA" id="ARBA00001917"/>
    </source>
</evidence>
<dbReference type="GO" id="GO:0004497">
    <property type="term" value="F:monooxygenase activity"/>
    <property type="evidence" value="ECO:0007669"/>
    <property type="project" value="UniProtKB-KW"/>
</dbReference>
<proteinExistence type="inferred from homology"/>
<gene>
    <name evidence="7" type="ORF">HRUBRA_00257</name>
</gene>
<dbReference type="RefSeq" id="WP_035514280.1">
    <property type="nucleotide sequence ID" value="NZ_KN234748.1"/>
</dbReference>
<dbReference type="Gene3D" id="2.30.110.10">
    <property type="entry name" value="Electron Transport, Fmn-binding Protein, Chain A"/>
    <property type="match status" value="1"/>
</dbReference>
<dbReference type="EMBL" id="AUVB01000012">
    <property type="protein sequence ID" value="KGE05055.1"/>
    <property type="molecule type" value="Genomic_DNA"/>
</dbReference>
<dbReference type="InterPro" id="IPR012349">
    <property type="entry name" value="Split_barrel_FMN-bd"/>
</dbReference>
<keyword evidence="7" id="KW-0560">Oxidoreductase</keyword>
<dbReference type="OrthoDB" id="5293996at2"/>
<feature type="region of interest" description="Disordered" evidence="5">
    <location>
        <begin position="196"/>
        <end position="215"/>
    </location>
</feature>
<dbReference type="GO" id="GO:0016646">
    <property type="term" value="F:oxidoreductase activity, acting on the CH-NH group of donors, NAD or NADP as acceptor"/>
    <property type="evidence" value="ECO:0007669"/>
    <property type="project" value="UniProtKB-ARBA"/>
</dbReference>
<keyword evidence="3" id="KW-0288">FMN</keyword>
<organism evidence="7 8">
    <name type="scientific">Pseudohaliea rubra DSM 19751</name>
    <dbReference type="NCBI Taxonomy" id="1265313"/>
    <lineage>
        <taxon>Bacteria</taxon>
        <taxon>Pseudomonadati</taxon>
        <taxon>Pseudomonadota</taxon>
        <taxon>Gammaproteobacteria</taxon>
        <taxon>Cellvibrionales</taxon>
        <taxon>Halieaceae</taxon>
        <taxon>Pseudohaliea</taxon>
    </lineage>
</organism>
<sequence>MFLKSTELAALERRYRAALVNGITGYKPANLIGTVDAARRSNLAIMSSLVHLGSNPPLLALVMRPDSVPRHTLDNILATGHYTVNHVGGAFIEQAHQTAARYPREVSEFAAVGLGEHWRDDFPAPFVEEASVRLGMALRDHQPLAINGTHLVIGEVVFLELPDACLHEDGSVDLAAADTVALAGLDRYYRPRDPKRMAYAKAEQPPRVVGAPGDD</sequence>
<accession>A0A095VUM7</accession>
<dbReference type="Proteomes" id="UP000029640">
    <property type="component" value="Unassembled WGS sequence"/>
</dbReference>
<protein>
    <submittedName>
        <fullName evidence="7">Nitrilotriacetate monooxygenase component B</fullName>
    </submittedName>
</protein>
<dbReference type="STRING" id="1265313.HRUBRA_00257"/>
<comment type="caution">
    <text evidence="7">The sequence shown here is derived from an EMBL/GenBank/DDBJ whole genome shotgun (WGS) entry which is preliminary data.</text>
</comment>
<keyword evidence="8" id="KW-1185">Reference proteome</keyword>
<evidence type="ECO:0000259" key="6">
    <source>
        <dbReference type="Pfam" id="PF01613"/>
    </source>
</evidence>
<reference evidence="7 8" key="1">
    <citation type="journal article" date="2014" name="Genome Announc.">
        <title>Genome Sequence of Gammaproteobacterial Pseudohaliea rubra Type Strain DSM 19751, Isolated from Coastal Seawater of the Mediterranean Sea.</title>
        <authorList>
            <person name="Spring S."/>
            <person name="Fiebig A."/>
            <person name="Riedel T."/>
            <person name="Goker M."/>
            <person name="Klenk H.P."/>
        </authorList>
    </citation>
    <scope>NUCLEOTIDE SEQUENCE [LARGE SCALE GENOMIC DNA]</scope>
    <source>
        <strain evidence="7 8">DSM 19751</strain>
    </source>
</reference>
<dbReference type="SUPFAM" id="SSF50475">
    <property type="entry name" value="FMN-binding split barrel"/>
    <property type="match status" value="1"/>
</dbReference>
<evidence type="ECO:0000313" key="8">
    <source>
        <dbReference type="Proteomes" id="UP000029640"/>
    </source>
</evidence>
<evidence type="ECO:0000313" key="7">
    <source>
        <dbReference type="EMBL" id="KGE05055.1"/>
    </source>
</evidence>
<dbReference type="AlphaFoldDB" id="A0A095VUM7"/>
<keyword evidence="7" id="KW-0503">Monooxygenase</keyword>
<dbReference type="eggNOG" id="COG1853">
    <property type="taxonomic scope" value="Bacteria"/>
</dbReference>
<name>A0A095VUM7_9GAMM</name>